<comment type="caution">
    <text evidence="6">The sequence shown here is derived from an EMBL/GenBank/DDBJ whole genome shotgun (WGS) entry which is preliminary data.</text>
</comment>
<evidence type="ECO:0000313" key="7">
    <source>
        <dbReference type="Proteomes" id="UP000774000"/>
    </source>
</evidence>
<reference evidence="6" key="1">
    <citation type="submission" date="2021-01" db="EMBL/GenBank/DDBJ databases">
        <title>Genomic Encyclopedia of Type Strains, Phase IV (KMG-IV): sequencing the most valuable type-strain genomes for metagenomic binning, comparative biology and taxonomic classification.</title>
        <authorList>
            <person name="Goeker M."/>
        </authorList>
    </citation>
    <scope>NUCLEOTIDE SEQUENCE</scope>
    <source>
        <strain evidence="6">DSM 23230</strain>
    </source>
</reference>
<organism evidence="6 7">
    <name type="scientific">Halanaerobacter jeridensis</name>
    <dbReference type="NCBI Taxonomy" id="706427"/>
    <lineage>
        <taxon>Bacteria</taxon>
        <taxon>Bacillati</taxon>
        <taxon>Bacillota</taxon>
        <taxon>Clostridia</taxon>
        <taxon>Halanaerobiales</taxon>
        <taxon>Halobacteroidaceae</taxon>
        <taxon>Halanaerobacter</taxon>
    </lineage>
</organism>
<name>A0A938XV33_9FIRM</name>
<dbReference type="AlphaFoldDB" id="A0A938XV33"/>
<accession>A0A938XV33</accession>
<dbReference type="PANTHER" id="PTHR43174">
    <property type="entry name" value="UDP-N-ACETYLGLUCOSAMINE 2-EPIMERASE"/>
    <property type="match status" value="1"/>
</dbReference>
<dbReference type="EMBL" id="JAFBDQ010000024">
    <property type="protein sequence ID" value="MBM7558070.1"/>
    <property type="molecule type" value="Genomic_DNA"/>
</dbReference>
<feature type="domain" description="UDP-N-acetylglucosamine 2-epimerase" evidence="5">
    <location>
        <begin position="25"/>
        <end position="367"/>
    </location>
</feature>
<comment type="similarity">
    <text evidence="2 4">Belongs to the UDP-N-acetylglucosamine 2-epimerase family.</text>
</comment>
<evidence type="ECO:0000256" key="1">
    <source>
        <dbReference type="ARBA" id="ARBA00023235"/>
    </source>
</evidence>
<evidence type="ECO:0000256" key="3">
    <source>
        <dbReference type="ARBA" id="ARBA00038858"/>
    </source>
</evidence>
<evidence type="ECO:0000259" key="5">
    <source>
        <dbReference type="Pfam" id="PF02350"/>
    </source>
</evidence>
<keyword evidence="7" id="KW-1185">Reference proteome</keyword>
<evidence type="ECO:0000313" key="6">
    <source>
        <dbReference type="EMBL" id="MBM7558070.1"/>
    </source>
</evidence>
<gene>
    <name evidence="6" type="ORF">JOC47_002940</name>
</gene>
<proteinExistence type="inferred from homology"/>
<dbReference type="RefSeq" id="WP_338035362.1">
    <property type="nucleotide sequence ID" value="NZ_JAFBDQ010000024.1"/>
</dbReference>
<dbReference type="GO" id="GO:0008761">
    <property type="term" value="F:UDP-N-acetylglucosamine 2-epimerase activity"/>
    <property type="evidence" value="ECO:0007669"/>
    <property type="project" value="UniProtKB-EC"/>
</dbReference>
<dbReference type="Proteomes" id="UP000774000">
    <property type="component" value="Unassembled WGS sequence"/>
</dbReference>
<dbReference type="SUPFAM" id="SSF53756">
    <property type="entry name" value="UDP-Glycosyltransferase/glycogen phosphorylase"/>
    <property type="match status" value="1"/>
</dbReference>
<evidence type="ECO:0000256" key="4">
    <source>
        <dbReference type="RuleBase" id="RU003513"/>
    </source>
</evidence>
<dbReference type="CDD" id="cd03786">
    <property type="entry name" value="GTB_UDP-GlcNAc_2-Epimerase"/>
    <property type="match status" value="1"/>
</dbReference>
<dbReference type="EC" id="5.1.3.14" evidence="3"/>
<sequence length="382" mass="42825">MPRVKVMSVIGTRPEAIKMAPLIEKLKQEPNIDSVLTVTAQHRELLDQVLDLFSLKVDHDLNLMSAEQSLTDLTIKVLVQLKEIIIQEEPDLVLVHGDTTTTFAAALASFYQKCAVAHIEAGLRSYNKYEPYPEEINRRLTGTLADLHFAPTVENYNNLLEEGVSADKVFITGNTVIDAVLTMVQLDYHFDKAILNDIALQEEKIILVTAHRRENLGQALKNICCALKRIAESNPAVKVIWPVHPNPKVKEIVYKEVNNIDNIMLLEALNYQDFINLMARSYLVVSDSGGLQEEAPALNKAVLVLRDRTERQAGLKAGTLKLVGTATENIIAAVEELLHSEQKYQQMISVENPYGDGQASKRIVDYLQYYFSLSSIKPNQFS</sequence>
<dbReference type="InterPro" id="IPR029767">
    <property type="entry name" value="WecB-like"/>
</dbReference>
<keyword evidence="1 4" id="KW-0413">Isomerase</keyword>
<evidence type="ECO:0000256" key="2">
    <source>
        <dbReference type="ARBA" id="ARBA00038209"/>
    </source>
</evidence>
<dbReference type="Pfam" id="PF02350">
    <property type="entry name" value="Epimerase_2"/>
    <property type="match status" value="1"/>
</dbReference>
<dbReference type="NCBIfam" id="TIGR00236">
    <property type="entry name" value="wecB"/>
    <property type="match status" value="1"/>
</dbReference>
<dbReference type="PANTHER" id="PTHR43174:SF2">
    <property type="entry name" value="UDP-N-ACETYLGLUCOSAMINE 2-EPIMERASE"/>
    <property type="match status" value="1"/>
</dbReference>
<dbReference type="Gene3D" id="3.40.50.2000">
    <property type="entry name" value="Glycogen Phosphorylase B"/>
    <property type="match status" value="2"/>
</dbReference>
<protein>
    <recommendedName>
        <fullName evidence="3">UDP-N-acetylglucosamine 2-epimerase (non-hydrolyzing)</fullName>
        <ecNumber evidence="3">5.1.3.14</ecNumber>
    </recommendedName>
</protein>
<dbReference type="InterPro" id="IPR003331">
    <property type="entry name" value="UDP_GlcNAc_Epimerase_2_dom"/>
</dbReference>